<feature type="transmembrane region" description="Helical" evidence="1">
    <location>
        <begin position="26"/>
        <end position="46"/>
    </location>
</feature>
<proteinExistence type="predicted"/>
<sequence>MTNLKKRERAKTNASLISMVQRFSDITIMFGGLWVVCKLSGLPFLYMHLLGGADHAGGFSDAGRHN</sequence>
<dbReference type="GO" id="GO:0016740">
    <property type="term" value="F:transferase activity"/>
    <property type="evidence" value="ECO:0007669"/>
    <property type="project" value="UniProtKB-KW"/>
</dbReference>
<dbReference type="AlphaFoldDB" id="A0A2X2VE55"/>
<organism evidence="2 3">
    <name type="scientific">Citrobacter koseri</name>
    <name type="common">Citrobacter diversus</name>
    <dbReference type="NCBI Taxonomy" id="545"/>
    <lineage>
        <taxon>Bacteria</taxon>
        <taxon>Pseudomonadati</taxon>
        <taxon>Pseudomonadota</taxon>
        <taxon>Gammaproteobacteria</taxon>
        <taxon>Enterobacterales</taxon>
        <taxon>Enterobacteriaceae</taxon>
        <taxon>Citrobacter</taxon>
    </lineage>
</organism>
<dbReference type="EMBL" id="UAVY01000004">
    <property type="protein sequence ID" value="SQB29162.1"/>
    <property type="molecule type" value="Genomic_DNA"/>
</dbReference>
<keyword evidence="2" id="KW-0808">Transferase</keyword>
<evidence type="ECO:0000313" key="2">
    <source>
        <dbReference type="EMBL" id="SQB29162.1"/>
    </source>
</evidence>
<accession>A0A2X2VE55</accession>
<gene>
    <name evidence="2" type="primary">wcaJ_1</name>
    <name evidence="2" type="ORF">NCTC10786_02938</name>
</gene>
<evidence type="ECO:0000313" key="3">
    <source>
        <dbReference type="Proteomes" id="UP000251584"/>
    </source>
</evidence>
<keyword evidence="1" id="KW-0812">Transmembrane</keyword>
<keyword evidence="1" id="KW-0472">Membrane</keyword>
<dbReference type="Proteomes" id="UP000251584">
    <property type="component" value="Unassembled WGS sequence"/>
</dbReference>
<name>A0A2X2VE55_CITKO</name>
<protein>
    <submittedName>
        <fullName evidence="2">Putative UDP-glucose lipid carrier transferase</fullName>
    </submittedName>
</protein>
<reference evidence="2 3" key="1">
    <citation type="submission" date="2018-06" db="EMBL/GenBank/DDBJ databases">
        <authorList>
            <consortium name="Pathogen Informatics"/>
            <person name="Doyle S."/>
        </authorList>
    </citation>
    <scope>NUCLEOTIDE SEQUENCE [LARGE SCALE GENOMIC DNA]</scope>
    <source>
        <strain evidence="2 3">NCTC10786</strain>
    </source>
</reference>
<keyword evidence="1" id="KW-1133">Transmembrane helix</keyword>
<evidence type="ECO:0000256" key="1">
    <source>
        <dbReference type="SAM" id="Phobius"/>
    </source>
</evidence>